<gene>
    <name evidence="12" type="ORF">J5N97_009751</name>
</gene>
<name>A0A9D5HM70_9LILI</name>
<protein>
    <recommendedName>
        <fullName evidence="9">Endoglucanase</fullName>
        <ecNumber evidence="9">3.2.1.4</ecNumber>
    </recommendedName>
</protein>
<feature type="domain" description="Glycoside hydrolase family 9" evidence="11">
    <location>
        <begin position="39"/>
        <end position="493"/>
    </location>
</feature>
<evidence type="ECO:0000256" key="8">
    <source>
        <dbReference type="PROSITE-ProRule" id="PRU10059"/>
    </source>
</evidence>
<dbReference type="EMBL" id="JAGGNH010000002">
    <property type="protein sequence ID" value="KAJ0981496.1"/>
    <property type="molecule type" value="Genomic_DNA"/>
</dbReference>
<comment type="similarity">
    <text evidence="2 8 9">Belongs to the glycosyl hydrolase 9 (cellulase E) family.</text>
</comment>
<feature type="compositionally biased region" description="Basic and acidic residues" evidence="10">
    <location>
        <begin position="16"/>
        <end position="26"/>
    </location>
</feature>
<evidence type="ECO:0000256" key="1">
    <source>
        <dbReference type="ARBA" id="ARBA00000966"/>
    </source>
</evidence>
<keyword evidence="13" id="KW-1185">Reference proteome</keyword>
<dbReference type="PANTHER" id="PTHR22298">
    <property type="entry name" value="ENDO-1,4-BETA-GLUCANASE"/>
    <property type="match status" value="1"/>
</dbReference>
<evidence type="ECO:0000256" key="10">
    <source>
        <dbReference type="SAM" id="MobiDB-lite"/>
    </source>
</evidence>
<reference evidence="12" key="2">
    <citation type="journal article" date="2022" name="Hortic Res">
        <title>The genome of Dioscorea zingiberensis sheds light on the biosynthesis, origin and evolution of the medicinally important diosgenin saponins.</title>
        <authorList>
            <person name="Li Y."/>
            <person name="Tan C."/>
            <person name="Li Z."/>
            <person name="Guo J."/>
            <person name="Li S."/>
            <person name="Chen X."/>
            <person name="Wang C."/>
            <person name="Dai X."/>
            <person name="Yang H."/>
            <person name="Song W."/>
            <person name="Hou L."/>
            <person name="Xu J."/>
            <person name="Tong Z."/>
            <person name="Xu A."/>
            <person name="Yuan X."/>
            <person name="Wang W."/>
            <person name="Yang Q."/>
            <person name="Chen L."/>
            <person name="Sun Z."/>
            <person name="Wang K."/>
            <person name="Pan B."/>
            <person name="Chen J."/>
            <person name="Bao Y."/>
            <person name="Liu F."/>
            <person name="Qi X."/>
            <person name="Gang D.R."/>
            <person name="Wen J."/>
            <person name="Li J."/>
        </authorList>
    </citation>
    <scope>NUCLEOTIDE SEQUENCE</scope>
    <source>
        <strain evidence="12">Dzin_1.0</strain>
    </source>
</reference>
<evidence type="ECO:0000259" key="11">
    <source>
        <dbReference type="Pfam" id="PF00759"/>
    </source>
</evidence>
<feature type="region of interest" description="Disordered" evidence="10">
    <location>
        <begin position="159"/>
        <end position="181"/>
    </location>
</feature>
<keyword evidence="7 8" id="KW-0624">Polysaccharide degradation</keyword>
<organism evidence="12 13">
    <name type="scientific">Dioscorea zingiberensis</name>
    <dbReference type="NCBI Taxonomy" id="325984"/>
    <lineage>
        <taxon>Eukaryota</taxon>
        <taxon>Viridiplantae</taxon>
        <taxon>Streptophyta</taxon>
        <taxon>Embryophyta</taxon>
        <taxon>Tracheophyta</taxon>
        <taxon>Spermatophyta</taxon>
        <taxon>Magnoliopsida</taxon>
        <taxon>Liliopsida</taxon>
        <taxon>Dioscoreales</taxon>
        <taxon>Dioscoreaceae</taxon>
        <taxon>Dioscorea</taxon>
    </lineage>
</organism>
<dbReference type="Gene3D" id="1.50.10.10">
    <property type="match status" value="1"/>
</dbReference>
<accession>A0A9D5HM70</accession>
<evidence type="ECO:0000256" key="6">
    <source>
        <dbReference type="ARBA" id="ARBA00023295"/>
    </source>
</evidence>
<evidence type="ECO:0000256" key="3">
    <source>
        <dbReference type="ARBA" id="ARBA00022801"/>
    </source>
</evidence>
<keyword evidence="5 8" id="KW-0119">Carbohydrate metabolism</keyword>
<proteinExistence type="inferred from homology"/>
<sequence>MLMRNLPRAPSASNERVGRNEAQEPRRARKKGDGATLDYHQALSKSILYFEAQRSGRLPASQRANWRGDSALKDGADAGVDLVGGYYDSGDNVKFGFPMAFTMTMLAWSAVEFRTQLSGKNELSNAQAAIKWGSDYLLKSHAAPQVLYVQVGDGSSDHSCWQRPEDMTTPRNSSKISDMKPGSDVAGETSAALAASSIVFRDSDRNYANKLLIHAKQLFEFGRKHVGLYSDSIQEARGFYPSSGYDDELLWAAVWLHRATGEETYLDFLFKSSTTGGRRTLFSWDDKFVGVQTFISKLILEGKVGEGGIWGEYKKAFDEFVCSVIQKGNGSNVEMSPGGMLWWQPWNNLQYTTAAMLVLASHSDHLAASSATLQCPRASVSPQDLISFVKSQVDYILGANPKHMSYMVGFGQEYPGHVHHRAASIVSIKKDRTQVTCNGGFESWFNRDAPNPNVIDGAVVGGPDAVDHYTDSRSNYEQAEPATVTTAPLVGVLARLA</sequence>
<dbReference type="PROSITE" id="PS00592">
    <property type="entry name" value="GH9_2"/>
    <property type="match status" value="1"/>
</dbReference>
<feature type="region of interest" description="Disordered" evidence="10">
    <location>
        <begin position="1"/>
        <end position="35"/>
    </location>
</feature>
<dbReference type="FunFam" id="1.50.10.10:FF:000020">
    <property type="entry name" value="Endoglucanase"/>
    <property type="match status" value="1"/>
</dbReference>
<feature type="active site" evidence="8">
    <location>
        <position position="419"/>
    </location>
</feature>
<dbReference type="EC" id="3.2.1.4" evidence="9"/>
<evidence type="ECO:0000256" key="4">
    <source>
        <dbReference type="ARBA" id="ARBA00023001"/>
    </source>
</evidence>
<keyword evidence="3 8" id="KW-0378">Hydrolase</keyword>
<evidence type="ECO:0000256" key="7">
    <source>
        <dbReference type="ARBA" id="ARBA00023326"/>
    </source>
</evidence>
<keyword evidence="4 9" id="KW-0136">Cellulose degradation</keyword>
<comment type="caution">
    <text evidence="12">The sequence shown here is derived from an EMBL/GenBank/DDBJ whole genome shotgun (WGS) entry which is preliminary data.</text>
</comment>
<dbReference type="InterPro" id="IPR001701">
    <property type="entry name" value="Glyco_hydro_9"/>
</dbReference>
<evidence type="ECO:0000256" key="9">
    <source>
        <dbReference type="RuleBase" id="RU361166"/>
    </source>
</evidence>
<dbReference type="GO" id="GO:0008810">
    <property type="term" value="F:cellulase activity"/>
    <property type="evidence" value="ECO:0007669"/>
    <property type="project" value="UniProtKB-EC"/>
</dbReference>
<reference evidence="12" key="1">
    <citation type="submission" date="2021-03" db="EMBL/GenBank/DDBJ databases">
        <authorList>
            <person name="Li Z."/>
            <person name="Yang C."/>
        </authorList>
    </citation>
    <scope>NUCLEOTIDE SEQUENCE</scope>
    <source>
        <strain evidence="12">Dzin_1.0</strain>
        <tissue evidence="12">Leaf</tissue>
    </source>
</reference>
<dbReference type="InterPro" id="IPR012341">
    <property type="entry name" value="6hp_glycosidase-like_sf"/>
</dbReference>
<evidence type="ECO:0000256" key="5">
    <source>
        <dbReference type="ARBA" id="ARBA00023277"/>
    </source>
</evidence>
<evidence type="ECO:0000313" key="12">
    <source>
        <dbReference type="EMBL" id="KAJ0981496.1"/>
    </source>
</evidence>
<comment type="catalytic activity">
    <reaction evidence="1 9">
        <text>Endohydrolysis of (1-&gt;4)-beta-D-glucosidic linkages in cellulose, lichenin and cereal beta-D-glucans.</text>
        <dbReference type="EC" id="3.2.1.4"/>
    </reaction>
</comment>
<dbReference type="InterPro" id="IPR008928">
    <property type="entry name" value="6-hairpin_glycosidase_sf"/>
</dbReference>
<dbReference type="InterPro" id="IPR018221">
    <property type="entry name" value="Glyco_hydro_9_His_AS"/>
</dbReference>
<dbReference type="Proteomes" id="UP001085076">
    <property type="component" value="Miscellaneous, Linkage group lg02"/>
</dbReference>
<dbReference type="AlphaFoldDB" id="A0A9D5HM70"/>
<evidence type="ECO:0000313" key="13">
    <source>
        <dbReference type="Proteomes" id="UP001085076"/>
    </source>
</evidence>
<keyword evidence="6 8" id="KW-0326">Glycosidase</keyword>
<dbReference type="SUPFAM" id="SSF48208">
    <property type="entry name" value="Six-hairpin glycosidases"/>
    <property type="match status" value="1"/>
</dbReference>
<dbReference type="GO" id="GO:0030245">
    <property type="term" value="P:cellulose catabolic process"/>
    <property type="evidence" value="ECO:0007669"/>
    <property type="project" value="UniProtKB-KW"/>
</dbReference>
<dbReference type="Pfam" id="PF00759">
    <property type="entry name" value="Glyco_hydro_9"/>
    <property type="match status" value="1"/>
</dbReference>
<dbReference type="OrthoDB" id="10257085at2759"/>
<evidence type="ECO:0000256" key="2">
    <source>
        <dbReference type="ARBA" id="ARBA00007072"/>
    </source>
</evidence>